<dbReference type="STRING" id="1855912.LuPra_05447"/>
<keyword evidence="3" id="KW-1185">Reference proteome</keyword>
<evidence type="ECO:0000256" key="1">
    <source>
        <dbReference type="SAM" id="SignalP"/>
    </source>
</evidence>
<keyword evidence="1" id="KW-0732">Signal</keyword>
<reference evidence="2 3" key="1">
    <citation type="journal article" date="2016" name="Genome Announc.">
        <title>First Complete Genome Sequence of a Subdivision 6 Acidobacterium Strain.</title>
        <authorList>
            <person name="Huang S."/>
            <person name="Vieira S."/>
            <person name="Bunk B."/>
            <person name="Riedel T."/>
            <person name="Sproer C."/>
            <person name="Overmann J."/>
        </authorList>
    </citation>
    <scope>NUCLEOTIDE SEQUENCE [LARGE SCALE GENOMIC DNA]</scope>
    <source>
        <strain evidence="3">DSM 100886 HEG_-6_39</strain>
    </source>
</reference>
<evidence type="ECO:0000313" key="2">
    <source>
        <dbReference type="EMBL" id="AMY12174.1"/>
    </source>
</evidence>
<protein>
    <recommendedName>
        <fullName evidence="4">DUF3500 domain-containing protein</fullName>
    </recommendedName>
</protein>
<dbReference type="RefSeq" id="WP_110173654.1">
    <property type="nucleotide sequence ID" value="NZ_CP015136.1"/>
</dbReference>
<dbReference type="AlphaFoldDB" id="A0A143PWG8"/>
<dbReference type="KEGG" id="abac:LuPra_05447"/>
<sequence precursor="true">MRALLVTALLIGAAAAAATSRPSTAQPATSGKASPAVTNSTVAAEALVAALSGPAKDKGVLPLDHEARTTLNYIPIVRAGVPLEELTDPQKAQALSLLRSGLSESGFATARSIIAHEDILREIEKGQGVANYMRRQPGLYYTAVFGAPSSAGYWAWRFEGHHLSVNATHLGKDGDIVAPLFFGSNPAKVLSGPSMGLRILKDEEDEARALMALFSAEQKTKVVIAPETTNDIVTTNKPKAEIAQFDGVAAGAMTAPQKAQLRKLLEVYASRFPAPQRSAQLARIEKAGFDKLYFAWAGSLEVGKKHYYRIHGPSVLIEYDNSQNDANHIHSMWRDPEHDFGGDLLRKHLASVKHD</sequence>
<dbReference type="EMBL" id="CP015136">
    <property type="protein sequence ID" value="AMY12174.1"/>
    <property type="molecule type" value="Genomic_DNA"/>
</dbReference>
<dbReference type="Proteomes" id="UP000076079">
    <property type="component" value="Chromosome"/>
</dbReference>
<proteinExistence type="predicted"/>
<gene>
    <name evidence="2" type="ORF">LuPra_05447</name>
</gene>
<dbReference type="PATRIC" id="fig|1813736.3.peg.5732"/>
<dbReference type="InterPro" id="IPR021889">
    <property type="entry name" value="DUF3500"/>
</dbReference>
<dbReference type="PANTHER" id="PTHR37489:SF1">
    <property type="entry name" value="DUF3500 DOMAIN-CONTAINING PROTEIN"/>
    <property type="match status" value="1"/>
</dbReference>
<dbReference type="PANTHER" id="PTHR37489">
    <property type="entry name" value="DUF3500 DOMAIN-CONTAINING PROTEIN"/>
    <property type="match status" value="1"/>
</dbReference>
<dbReference type="OrthoDB" id="581140at2"/>
<accession>A0A143PWG8</accession>
<organism evidence="2 3">
    <name type="scientific">Luteitalea pratensis</name>
    <dbReference type="NCBI Taxonomy" id="1855912"/>
    <lineage>
        <taxon>Bacteria</taxon>
        <taxon>Pseudomonadati</taxon>
        <taxon>Acidobacteriota</taxon>
        <taxon>Vicinamibacteria</taxon>
        <taxon>Vicinamibacterales</taxon>
        <taxon>Vicinamibacteraceae</taxon>
        <taxon>Luteitalea</taxon>
    </lineage>
</organism>
<reference evidence="3" key="2">
    <citation type="submission" date="2016-04" db="EMBL/GenBank/DDBJ databases">
        <title>First Complete Genome Sequence of a Subdivision 6 Acidobacterium.</title>
        <authorList>
            <person name="Huang S."/>
            <person name="Vieira S."/>
            <person name="Bunk B."/>
            <person name="Riedel T."/>
            <person name="Sproeer C."/>
            <person name="Overmann J."/>
        </authorList>
    </citation>
    <scope>NUCLEOTIDE SEQUENCE [LARGE SCALE GENOMIC DNA]</scope>
    <source>
        <strain evidence="3">DSM 100886 HEG_-6_39</strain>
    </source>
</reference>
<name>A0A143PWG8_LUTPR</name>
<dbReference type="Pfam" id="PF12006">
    <property type="entry name" value="DUF3500"/>
    <property type="match status" value="1"/>
</dbReference>
<evidence type="ECO:0000313" key="3">
    <source>
        <dbReference type="Proteomes" id="UP000076079"/>
    </source>
</evidence>
<feature type="signal peptide" evidence="1">
    <location>
        <begin position="1"/>
        <end position="25"/>
    </location>
</feature>
<evidence type="ECO:0008006" key="4">
    <source>
        <dbReference type="Google" id="ProtNLM"/>
    </source>
</evidence>
<feature type="chain" id="PRO_5007512094" description="DUF3500 domain-containing protein" evidence="1">
    <location>
        <begin position="26"/>
        <end position="355"/>
    </location>
</feature>